<evidence type="ECO:0000313" key="2">
    <source>
        <dbReference type="Proteomes" id="UP000095287"/>
    </source>
</evidence>
<evidence type="ECO:0000256" key="1">
    <source>
        <dbReference type="SAM" id="MobiDB-lite"/>
    </source>
</evidence>
<protein>
    <submittedName>
        <fullName evidence="3">Uncharacterized protein</fullName>
    </submittedName>
</protein>
<keyword evidence="2" id="KW-1185">Reference proteome</keyword>
<accession>A0A1I8ALP8</accession>
<dbReference type="Proteomes" id="UP000095287">
    <property type="component" value="Unplaced"/>
</dbReference>
<name>A0A1I8ALP8_9BILA</name>
<dbReference type="AlphaFoldDB" id="A0A1I8ALP8"/>
<proteinExistence type="predicted"/>
<organism evidence="2 3">
    <name type="scientific">Steinernema glaseri</name>
    <dbReference type="NCBI Taxonomy" id="37863"/>
    <lineage>
        <taxon>Eukaryota</taxon>
        <taxon>Metazoa</taxon>
        <taxon>Ecdysozoa</taxon>
        <taxon>Nematoda</taxon>
        <taxon>Chromadorea</taxon>
        <taxon>Rhabditida</taxon>
        <taxon>Tylenchina</taxon>
        <taxon>Panagrolaimomorpha</taxon>
        <taxon>Strongyloidoidea</taxon>
        <taxon>Steinernematidae</taxon>
        <taxon>Steinernema</taxon>
    </lineage>
</organism>
<dbReference type="WBParaSite" id="L893_g7245.t1">
    <property type="protein sequence ID" value="L893_g7245.t1"/>
    <property type="gene ID" value="L893_g7245"/>
</dbReference>
<sequence>MLPRGDGLISCFERRRSSMNMRAPSGSSPRSAVTPRKNLRGQTSRNGDGGDPFRTVSNLPRSRAVCLRDSIKHGQGGEEVTGDMTSPTNPPGASFPAHHRPIFGLSGFGVPPVLGRSSCFQLDQSP</sequence>
<evidence type="ECO:0000313" key="3">
    <source>
        <dbReference type="WBParaSite" id="L893_g7245.t1"/>
    </source>
</evidence>
<feature type="region of interest" description="Disordered" evidence="1">
    <location>
        <begin position="1"/>
        <end position="98"/>
    </location>
</feature>
<reference evidence="3" key="1">
    <citation type="submission" date="2016-11" db="UniProtKB">
        <authorList>
            <consortium name="WormBaseParasite"/>
        </authorList>
    </citation>
    <scope>IDENTIFICATION</scope>
</reference>